<dbReference type="Proteomes" id="UP000730161">
    <property type="component" value="Unassembled WGS sequence"/>
</dbReference>
<organism evidence="2 3">
    <name type="scientific">Methanocalculus chunghsingensis</name>
    <dbReference type="NCBI Taxonomy" id="156457"/>
    <lineage>
        <taxon>Archaea</taxon>
        <taxon>Methanobacteriati</taxon>
        <taxon>Methanobacteriota</taxon>
        <taxon>Stenosarchaea group</taxon>
        <taxon>Methanomicrobia</taxon>
        <taxon>Methanomicrobiales</taxon>
        <taxon>Methanocalculaceae</taxon>
        <taxon>Methanocalculus</taxon>
    </lineage>
</organism>
<dbReference type="InterPro" id="IPR016181">
    <property type="entry name" value="Acyl_CoA_acyltransferase"/>
</dbReference>
<dbReference type="InterPro" id="IPR000182">
    <property type="entry name" value="GNAT_dom"/>
</dbReference>
<dbReference type="GO" id="GO:0016747">
    <property type="term" value="F:acyltransferase activity, transferring groups other than amino-acyl groups"/>
    <property type="evidence" value="ECO:0007669"/>
    <property type="project" value="InterPro"/>
</dbReference>
<dbReference type="Pfam" id="PF13673">
    <property type="entry name" value="Acetyltransf_10"/>
    <property type="match status" value="1"/>
</dbReference>
<dbReference type="AlphaFoldDB" id="A0A8J7WB13"/>
<evidence type="ECO:0000313" key="3">
    <source>
        <dbReference type="Proteomes" id="UP000730161"/>
    </source>
</evidence>
<dbReference type="SUPFAM" id="SSF55729">
    <property type="entry name" value="Acyl-CoA N-acyltransferases (Nat)"/>
    <property type="match status" value="1"/>
</dbReference>
<feature type="domain" description="N-acetyltransferase" evidence="1">
    <location>
        <begin position="1"/>
        <end position="132"/>
    </location>
</feature>
<dbReference type="CDD" id="cd04301">
    <property type="entry name" value="NAT_SF"/>
    <property type="match status" value="1"/>
</dbReference>
<dbReference type="PROSITE" id="PS51186">
    <property type="entry name" value="GNAT"/>
    <property type="match status" value="1"/>
</dbReference>
<gene>
    <name evidence="2" type="ORF">RJ53_09235</name>
</gene>
<dbReference type="Gene3D" id="3.40.630.30">
    <property type="match status" value="1"/>
</dbReference>
<evidence type="ECO:0000313" key="2">
    <source>
        <dbReference type="EMBL" id="MBR1369647.1"/>
    </source>
</evidence>
<reference evidence="2" key="1">
    <citation type="submission" date="2014-12" db="EMBL/GenBank/DDBJ databases">
        <authorList>
            <person name="Huang H.-H."/>
            <person name="Chen S.-C."/>
            <person name="Lai M.-C."/>
        </authorList>
    </citation>
    <scope>NUCLEOTIDE SEQUENCE</scope>
    <source>
        <strain evidence="2">K1F9705b</strain>
    </source>
</reference>
<proteinExistence type="predicted"/>
<dbReference type="EMBL" id="JWHL01000016">
    <property type="protein sequence ID" value="MBR1369647.1"/>
    <property type="molecule type" value="Genomic_DNA"/>
</dbReference>
<accession>A0A8J7WB13</accession>
<name>A0A8J7WB13_9EURY</name>
<sequence>MPYLSGGAAEVREIRSDEFPDANIVWIDYHGTTGDPAVDRIFAACEGDAIVSLARCRRHPDGYEVDAVFTPEIHRGRGLSRQVMTALVEACYNDELTMYAVVHLRKFYGEYGFVPIPEGDLPASVRERYLWAAGNMEGAEVAPMRRSSGRPAILHESISINR</sequence>
<evidence type="ECO:0000259" key="1">
    <source>
        <dbReference type="PROSITE" id="PS51186"/>
    </source>
</evidence>
<protein>
    <submittedName>
        <fullName evidence="2">GCN5 family acetyltransferase</fullName>
    </submittedName>
</protein>
<comment type="caution">
    <text evidence="2">The sequence shown here is derived from an EMBL/GenBank/DDBJ whole genome shotgun (WGS) entry which is preliminary data.</text>
</comment>
<keyword evidence="3" id="KW-1185">Reference proteome</keyword>